<feature type="region of interest" description="Disordered" evidence="1">
    <location>
        <begin position="202"/>
        <end position="222"/>
    </location>
</feature>
<keyword evidence="2" id="KW-1133">Transmembrane helix</keyword>
<feature type="signal peptide" evidence="3">
    <location>
        <begin position="1"/>
        <end position="19"/>
    </location>
</feature>
<feature type="chain" id="PRO_5028815860" evidence="3">
    <location>
        <begin position="20"/>
        <end position="240"/>
    </location>
</feature>
<protein>
    <submittedName>
        <fullName evidence="5">Uncharacterized protein</fullName>
    </submittedName>
</protein>
<dbReference type="WBParaSite" id="Pan_g16506.t1">
    <property type="protein sequence ID" value="Pan_g16506.t1"/>
    <property type="gene ID" value="Pan_g16506"/>
</dbReference>
<organism evidence="4 5">
    <name type="scientific">Panagrellus redivivus</name>
    <name type="common">Microworm</name>
    <dbReference type="NCBI Taxonomy" id="6233"/>
    <lineage>
        <taxon>Eukaryota</taxon>
        <taxon>Metazoa</taxon>
        <taxon>Ecdysozoa</taxon>
        <taxon>Nematoda</taxon>
        <taxon>Chromadorea</taxon>
        <taxon>Rhabditida</taxon>
        <taxon>Tylenchina</taxon>
        <taxon>Panagrolaimomorpha</taxon>
        <taxon>Panagrolaimoidea</taxon>
        <taxon>Panagrolaimidae</taxon>
        <taxon>Panagrellus</taxon>
    </lineage>
</organism>
<evidence type="ECO:0000313" key="4">
    <source>
        <dbReference type="Proteomes" id="UP000492821"/>
    </source>
</evidence>
<keyword evidence="2" id="KW-0812">Transmembrane</keyword>
<dbReference type="Proteomes" id="UP000492821">
    <property type="component" value="Unassembled WGS sequence"/>
</dbReference>
<evidence type="ECO:0000256" key="3">
    <source>
        <dbReference type="SAM" id="SignalP"/>
    </source>
</evidence>
<feature type="transmembrane region" description="Helical" evidence="2">
    <location>
        <begin position="169"/>
        <end position="194"/>
    </location>
</feature>
<keyword evidence="4" id="KW-1185">Reference proteome</keyword>
<name>A0A7E4V5W3_PANRE</name>
<keyword evidence="2" id="KW-0472">Membrane</keyword>
<evidence type="ECO:0000313" key="5">
    <source>
        <dbReference type="WBParaSite" id="Pan_g16506.t1"/>
    </source>
</evidence>
<keyword evidence="3" id="KW-0732">Signal</keyword>
<accession>A0A7E4V5W3</accession>
<sequence>MTKYTFITFFCLILPFLHASDIAKEVEGGVELIKPGPIELIVEDFLSFTLKRLKTSQLCVGDFIICYEAKTTIMHEEQRAYYNFGEVCPLGTCILMVQATTAWYLSLDKRDDTVYARFYDENQRACPRKVVSYRTNFTVLELPDCPVIVNGAKLPQGDKPKKHTTKATVGIIAACVIIMLILLIIISVAGYCIYKRSKRQSTPSAKSVSPDKQASQSPASGDNNIFRTVIELETQCAELD</sequence>
<evidence type="ECO:0000256" key="2">
    <source>
        <dbReference type="SAM" id="Phobius"/>
    </source>
</evidence>
<reference evidence="5" key="2">
    <citation type="submission" date="2020-10" db="UniProtKB">
        <authorList>
            <consortium name="WormBaseParasite"/>
        </authorList>
    </citation>
    <scope>IDENTIFICATION</scope>
</reference>
<proteinExistence type="predicted"/>
<evidence type="ECO:0000256" key="1">
    <source>
        <dbReference type="SAM" id="MobiDB-lite"/>
    </source>
</evidence>
<reference evidence="4" key="1">
    <citation type="journal article" date="2013" name="Genetics">
        <title>The draft genome and transcriptome of Panagrellus redivivus are shaped by the harsh demands of a free-living lifestyle.</title>
        <authorList>
            <person name="Srinivasan J."/>
            <person name="Dillman A.R."/>
            <person name="Macchietto M.G."/>
            <person name="Heikkinen L."/>
            <person name="Lakso M."/>
            <person name="Fracchia K.M."/>
            <person name="Antoshechkin I."/>
            <person name="Mortazavi A."/>
            <person name="Wong G."/>
            <person name="Sternberg P.W."/>
        </authorList>
    </citation>
    <scope>NUCLEOTIDE SEQUENCE [LARGE SCALE GENOMIC DNA]</scope>
    <source>
        <strain evidence="4">MT8872</strain>
    </source>
</reference>
<dbReference type="AlphaFoldDB" id="A0A7E4V5W3"/>